<protein>
    <submittedName>
        <fullName evidence="2">Chloroplastic</fullName>
    </submittedName>
</protein>
<keyword evidence="1" id="KW-0812">Transmembrane</keyword>
<keyword evidence="1" id="KW-1133">Transmembrane helix</keyword>
<dbReference type="Proteomes" id="UP001642464">
    <property type="component" value="Unassembled WGS sequence"/>
</dbReference>
<organism evidence="2 3">
    <name type="scientific">Durusdinium trenchii</name>
    <dbReference type="NCBI Taxonomy" id="1381693"/>
    <lineage>
        <taxon>Eukaryota</taxon>
        <taxon>Sar</taxon>
        <taxon>Alveolata</taxon>
        <taxon>Dinophyceae</taxon>
        <taxon>Suessiales</taxon>
        <taxon>Symbiodiniaceae</taxon>
        <taxon>Durusdinium</taxon>
    </lineage>
</organism>
<dbReference type="EMBL" id="CAXAMM010005780">
    <property type="protein sequence ID" value="CAK9008516.1"/>
    <property type="molecule type" value="Genomic_DNA"/>
</dbReference>
<evidence type="ECO:0000313" key="3">
    <source>
        <dbReference type="Proteomes" id="UP001642464"/>
    </source>
</evidence>
<reference evidence="2 3" key="1">
    <citation type="submission" date="2024-02" db="EMBL/GenBank/DDBJ databases">
        <authorList>
            <person name="Chen Y."/>
            <person name="Shah S."/>
            <person name="Dougan E. K."/>
            <person name="Thang M."/>
            <person name="Chan C."/>
        </authorList>
    </citation>
    <scope>NUCLEOTIDE SEQUENCE [LARGE SCALE GENOMIC DNA]</scope>
</reference>
<name>A0ABP0J2E6_9DINO</name>
<gene>
    <name evidence="2" type="ORF">SCF082_LOCUS9889</name>
</gene>
<keyword evidence="3" id="KW-1185">Reference proteome</keyword>
<keyword evidence="1" id="KW-0472">Membrane</keyword>
<accession>A0ABP0J2E6</accession>
<feature type="transmembrane region" description="Helical" evidence="1">
    <location>
        <begin position="169"/>
        <end position="192"/>
    </location>
</feature>
<evidence type="ECO:0000256" key="1">
    <source>
        <dbReference type="SAM" id="Phobius"/>
    </source>
</evidence>
<comment type="caution">
    <text evidence="2">The sequence shown here is derived from an EMBL/GenBank/DDBJ whole genome shotgun (WGS) entry which is preliminary data.</text>
</comment>
<sequence>MPRRNGCDDHLRTSTFTKTFEGMREDELVQAAEEEEAEDSSTFLLSLGLASQKGQQLLVHLQTLNPNMLRLGGDNVLHHYEFDYLFGADWHLGFVHMLRLSSPLTYEDIGITEISSATSAGGEGADTGAMSSLKMLKLARLGRIVRLLKFKICTELKLMIQGVFTGLRVLFWAVVLLFLVLYLLGVVSRTLFGNAEGFNEFSNYGSIEKARP</sequence>
<evidence type="ECO:0000313" key="2">
    <source>
        <dbReference type="EMBL" id="CAK9008516.1"/>
    </source>
</evidence>
<proteinExistence type="predicted"/>